<evidence type="ECO:0000313" key="18">
    <source>
        <dbReference type="EMBL" id="RNF00117.1"/>
    </source>
</evidence>
<dbReference type="GO" id="GO:0007155">
    <property type="term" value="P:cell adhesion"/>
    <property type="evidence" value="ECO:0007669"/>
    <property type="project" value="UniProtKB-KW"/>
</dbReference>
<evidence type="ECO:0000256" key="7">
    <source>
        <dbReference type="ARBA" id="ARBA00022801"/>
    </source>
</evidence>
<name>A0A422N3R0_9TRYP</name>
<dbReference type="InterPro" id="IPR001577">
    <property type="entry name" value="Peptidase_M8"/>
</dbReference>
<protein>
    <recommendedName>
        <fullName evidence="17">Leishmanolysin-like peptidase</fullName>
        <ecNumber evidence="17">3.4.24.-</ecNumber>
    </recommendedName>
</protein>
<dbReference type="EMBL" id="MKKU01000907">
    <property type="protein sequence ID" value="RNF00117.1"/>
    <property type="molecule type" value="Genomic_DNA"/>
</dbReference>
<dbReference type="Gene3D" id="3.90.132.10">
    <property type="entry name" value="Leishmanolysin , domain 2"/>
    <property type="match status" value="1"/>
</dbReference>
<dbReference type="OrthoDB" id="527990at2759"/>
<dbReference type="PANTHER" id="PTHR10942:SF0">
    <property type="entry name" value="LEISHMANOLYSIN-LIKE PEPTIDASE"/>
    <property type="match status" value="1"/>
</dbReference>
<feature type="signal peptide" evidence="17">
    <location>
        <begin position="1"/>
        <end position="30"/>
    </location>
</feature>
<evidence type="ECO:0000256" key="17">
    <source>
        <dbReference type="RuleBase" id="RU366077"/>
    </source>
</evidence>
<comment type="similarity">
    <text evidence="3 17">Belongs to the peptidase M8 family.</text>
</comment>
<evidence type="ECO:0000256" key="9">
    <source>
        <dbReference type="ARBA" id="ARBA00022889"/>
    </source>
</evidence>
<dbReference type="GO" id="GO:0004222">
    <property type="term" value="F:metalloendopeptidase activity"/>
    <property type="evidence" value="ECO:0007669"/>
    <property type="project" value="UniProtKB-UniRule"/>
</dbReference>
<dbReference type="SUPFAM" id="SSF55486">
    <property type="entry name" value="Metalloproteases ('zincins'), catalytic domain"/>
    <property type="match status" value="1"/>
</dbReference>
<sequence length="581" mass="61553">MRRPRCPAPLLPLAALLLLLAMHCAGGCLAAAPALNHRCNFDEAMRKSGPLPTAVVREVPRRGEGAAQAYTAAAATAGGGKSNEGWAPIRIVVSTEDLTDSRKHCNATGVDRTDFSRGLLRCQEHHVLTAEKKKLYESFLLPRAVKLHTDRLLVKPLAGALVVPSKLPFPCYMFGVPADHKSTGVRNADMVLYAAAGPMNDGAAAVGMMCAVLEDGRPSVGVVNYNPAQMVGTELAVRVLAHEIAHALGFGFDNLKNRSLVSYKHGLRGKSSVMMVAGSNVKAKARAHFNCDSLEGMELEDNAVWSAGSHWKRRSAMEELMAPTVSDGRYTALTMAAFADMGYYGVNWGMAEPMAWGNGTGCGFLEKKCTELDNSSTAYPHMLCSPSDNTTLRCTSERHHVGRCTGLNFDGNGDRCPYVSLFFVGPADGGSGRSRCSDASVTSLPGSLTGQGSWCLDAESLRVKQRPEGSESEGVSGVCAQVRCGEGTVQVKHLGNDAWHACPEGGEIEVAASEHFEGGGRIKCPKFAEVCTVAADGSGFPFDGEAEGLQRANAGPPHTFSGGVLPWARNAYAYITGGDGS</sequence>
<reference evidence="18 19" key="1">
    <citation type="journal article" date="2018" name="BMC Genomics">
        <title>Genomic comparison of Trypanosoma conorhini and Trypanosoma rangeli to Trypanosoma cruzi strains of high and low virulence.</title>
        <authorList>
            <person name="Bradwell K.R."/>
            <person name="Koparde V.N."/>
            <person name="Matveyev A.V."/>
            <person name="Serrano M.G."/>
            <person name="Alves J.M."/>
            <person name="Parikh H."/>
            <person name="Huang B."/>
            <person name="Lee V."/>
            <person name="Espinosa-Alvarez O."/>
            <person name="Ortiz P.A."/>
            <person name="Costa-Martins A.G."/>
            <person name="Teixeira M.M."/>
            <person name="Buck G.A."/>
        </authorList>
    </citation>
    <scope>NUCLEOTIDE SEQUENCE [LARGE SCALE GENOMIC DNA]</scope>
    <source>
        <strain evidence="18 19">025E</strain>
    </source>
</reference>
<evidence type="ECO:0000256" key="11">
    <source>
        <dbReference type="ARBA" id="ARBA00023136"/>
    </source>
</evidence>
<evidence type="ECO:0000313" key="19">
    <source>
        <dbReference type="Proteomes" id="UP000284403"/>
    </source>
</evidence>
<feature type="active site" evidence="15">
    <location>
        <position position="243"/>
    </location>
</feature>
<feature type="binding site" evidence="16">
    <location>
        <position position="310"/>
    </location>
    <ligand>
        <name>Zn(2+)</name>
        <dbReference type="ChEBI" id="CHEBI:29105"/>
        <note>catalytic</note>
    </ligand>
</feature>
<evidence type="ECO:0000256" key="3">
    <source>
        <dbReference type="ARBA" id="ARBA00005860"/>
    </source>
</evidence>
<keyword evidence="7 17" id="KW-0378">Hydrolase</keyword>
<evidence type="ECO:0000256" key="10">
    <source>
        <dbReference type="ARBA" id="ARBA00023049"/>
    </source>
</evidence>
<feature type="non-terminal residue" evidence="18">
    <location>
        <position position="581"/>
    </location>
</feature>
<accession>A0A422N3R0</accession>
<organism evidence="18 19">
    <name type="scientific">Trypanosoma conorhini</name>
    <dbReference type="NCBI Taxonomy" id="83891"/>
    <lineage>
        <taxon>Eukaryota</taxon>
        <taxon>Discoba</taxon>
        <taxon>Euglenozoa</taxon>
        <taxon>Kinetoplastea</taxon>
        <taxon>Metakinetoplastina</taxon>
        <taxon>Trypanosomatida</taxon>
        <taxon>Trypanosomatidae</taxon>
        <taxon>Trypanosoma</taxon>
    </lineage>
</organism>
<keyword evidence="8 16" id="KW-0862">Zinc</keyword>
<evidence type="ECO:0000256" key="6">
    <source>
        <dbReference type="ARBA" id="ARBA00022729"/>
    </source>
</evidence>
<keyword evidence="19" id="KW-1185">Reference proteome</keyword>
<dbReference type="Gene3D" id="3.10.170.20">
    <property type="match status" value="1"/>
</dbReference>
<comment type="catalytic activity">
    <reaction evidence="1">
        <text>Preference for hydrophobic residues at P1 and P1' and basic residues at P2' and P3'. A model nonapeptide is cleaved at -Ala-Tyr-|-Leu-Lys-Lys-.</text>
        <dbReference type="EC" id="3.4.24.36"/>
    </reaction>
</comment>
<feature type="chain" id="PRO_5023964456" description="Leishmanolysin-like peptidase" evidence="17">
    <location>
        <begin position="31"/>
        <end position="581"/>
    </location>
</feature>
<dbReference type="RefSeq" id="XP_029224177.1">
    <property type="nucleotide sequence ID" value="XM_029375709.1"/>
</dbReference>
<keyword evidence="5 16" id="KW-0479">Metal-binding</keyword>
<keyword evidence="13" id="KW-1015">Disulfide bond</keyword>
<dbReference type="PRINTS" id="PR00782">
    <property type="entry name" value="LSHMANOLYSIN"/>
</dbReference>
<feature type="binding site" evidence="16">
    <location>
        <position position="246"/>
    </location>
    <ligand>
        <name>Zn(2+)</name>
        <dbReference type="ChEBI" id="CHEBI:29105"/>
        <note>catalytic</note>
    </ligand>
</feature>
<dbReference type="GO" id="GO:0005737">
    <property type="term" value="C:cytoplasm"/>
    <property type="evidence" value="ECO:0007669"/>
    <property type="project" value="TreeGrafter"/>
</dbReference>
<evidence type="ECO:0000256" key="5">
    <source>
        <dbReference type="ARBA" id="ARBA00022723"/>
    </source>
</evidence>
<dbReference type="GO" id="GO:0016020">
    <property type="term" value="C:membrane"/>
    <property type="evidence" value="ECO:0007669"/>
    <property type="project" value="UniProtKB-SubCell"/>
</dbReference>
<evidence type="ECO:0000256" key="14">
    <source>
        <dbReference type="ARBA" id="ARBA00023180"/>
    </source>
</evidence>
<dbReference type="AlphaFoldDB" id="A0A422N3R0"/>
<evidence type="ECO:0000256" key="12">
    <source>
        <dbReference type="ARBA" id="ARBA00023145"/>
    </source>
</evidence>
<gene>
    <name evidence="18" type="ORF">Tco025E_08874</name>
</gene>
<dbReference type="Pfam" id="PF01457">
    <property type="entry name" value="Peptidase_M8"/>
    <property type="match status" value="1"/>
</dbReference>
<dbReference type="PANTHER" id="PTHR10942">
    <property type="entry name" value="LEISHMANOLYSIN-LIKE PEPTIDASE"/>
    <property type="match status" value="1"/>
</dbReference>
<keyword evidence="12" id="KW-0865">Zymogen</keyword>
<keyword evidence="11" id="KW-0472">Membrane</keyword>
<evidence type="ECO:0000256" key="16">
    <source>
        <dbReference type="PIRSR" id="PIRSR601577-2"/>
    </source>
</evidence>
<keyword evidence="9" id="KW-0130">Cell adhesion</keyword>
<keyword evidence="10 16" id="KW-0482">Metalloprotease</keyword>
<dbReference type="GO" id="GO:0006508">
    <property type="term" value="P:proteolysis"/>
    <property type="evidence" value="ECO:0007669"/>
    <property type="project" value="UniProtKB-KW"/>
</dbReference>
<evidence type="ECO:0000256" key="8">
    <source>
        <dbReference type="ARBA" id="ARBA00022833"/>
    </source>
</evidence>
<evidence type="ECO:0000256" key="2">
    <source>
        <dbReference type="ARBA" id="ARBA00004370"/>
    </source>
</evidence>
<evidence type="ECO:0000256" key="13">
    <source>
        <dbReference type="ARBA" id="ARBA00023157"/>
    </source>
</evidence>
<dbReference type="FunFam" id="3.90.132.10:FF:000001">
    <property type="entry name" value="leishmanolysin-like peptidase isoform X2"/>
    <property type="match status" value="1"/>
</dbReference>
<evidence type="ECO:0000256" key="1">
    <source>
        <dbReference type="ARBA" id="ARBA00001249"/>
    </source>
</evidence>
<feature type="binding site" evidence="16">
    <location>
        <position position="242"/>
    </location>
    <ligand>
        <name>Zn(2+)</name>
        <dbReference type="ChEBI" id="CHEBI:29105"/>
        <note>catalytic</note>
    </ligand>
</feature>
<dbReference type="GO" id="GO:0046872">
    <property type="term" value="F:metal ion binding"/>
    <property type="evidence" value="ECO:0007669"/>
    <property type="project" value="UniProtKB-KW"/>
</dbReference>
<keyword evidence="14" id="KW-0325">Glycoprotein</keyword>
<comment type="caution">
    <text evidence="18">The sequence shown here is derived from an EMBL/GenBank/DDBJ whole genome shotgun (WGS) entry which is preliminary data.</text>
</comment>
<evidence type="ECO:0000256" key="15">
    <source>
        <dbReference type="PIRSR" id="PIRSR601577-1"/>
    </source>
</evidence>
<dbReference type="GeneID" id="40322485"/>
<keyword evidence="4 17" id="KW-0645">Protease</keyword>
<evidence type="ECO:0000256" key="4">
    <source>
        <dbReference type="ARBA" id="ARBA00022670"/>
    </source>
</evidence>
<comment type="cofactor">
    <cofactor evidence="16 17">
        <name>Zn(2+)</name>
        <dbReference type="ChEBI" id="CHEBI:29105"/>
    </cofactor>
    <text evidence="16 17">Binds 1 zinc ion per subunit.</text>
</comment>
<keyword evidence="6 17" id="KW-0732">Signal</keyword>
<dbReference type="Gene3D" id="2.30.34.10">
    <property type="entry name" value="Leishmanolysin domain 4"/>
    <property type="match status" value="1"/>
</dbReference>
<comment type="subcellular location">
    <subcellularLocation>
        <location evidence="2">Membrane</location>
    </subcellularLocation>
</comment>
<dbReference type="Proteomes" id="UP000284403">
    <property type="component" value="Unassembled WGS sequence"/>
</dbReference>
<proteinExistence type="inferred from homology"/>
<dbReference type="EC" id="3.4.24.-" evidence="17"/>